<evidence type="ECO:0000313" key="5">
    <source>
        <dbReference type="Proteomes" id="UP001458880"/>
    </source>
</evidence>
<evidence type="ECO:0000313" key="4">
    <source>
        <dbReference type="EMBL" id="KAK9732227.1"/>
    </source>
</evidence>
<dbReference type="Proteomes" id="UP001458880">
    <property type="component" value="Unassembled WGS sequence"/>
</dbReference>
<evidence type="ECO:0000259" key="3">
    <source>
        <dbReference type="Pfam" id="PF21638"/>
    </source>
</evidence>
<dbReference type="PANTHER" id="PTHR12730">
    <property type="entry name" value="HSDA/SDA1-RELATED"/>
    <property type="match status" value="1"/>
</dbReference>
<keyword evidence="1" id="KW-0813">Transport</keyword>
<dbReference type="EMBL" id="JASPKY010000121">
    <property type="protein sequence ID" value="KAK9732227.1"/>
    <property type="molecule type" value="Genomic_DNA"/>
</dbReference>
<dbReference type="Pfam" id="PF21638">
    <property type="entry name" value="SDA1_C"/>
    <property type="match status" value="1"/>
</dbReference>
<dbReference type="PANTHER" id="PTHR12730:SF0">
    <property type="entry name" value="PROTEIN SDA1 HOMOLOG"/>
    <property type="match status" value="1"/>
</dbReference>
<gene>
    <name evidence="4" type="ORF">QE152_g13030</name>
</gene>
<protein>
    <recommendedName>
        <fullName evidence="1">Protein SDA1</fullName>
    </recommendedName>
</protein>
<keyword evidence="1" id="KW-0690">Ribosome biogenesis</keyword>
<feature type="region of interest" description="Disordered" evidence="2">
    <location>
        <begin position="80"/>
        <end position="105"/>
    </location>
</feature>
<sequence>MMAARSLIHLFRTTRPELLYKKDRGRPTEAAEELTSMNYGRIEAIDYIPGAEVLLKEKHEEVVINSDSDSNEDEWVDIEHSSDEAGNNTSDDDNDGSDTERKADAAKEISLGRILTDEDFKRIDMANNKNQLPDRGVKGKLKETQAESKRKYDKAARIASVKEGQKDRQKFGYKDGRLNIHCSKTNRERRKKKNFQMIKHKVKSKVKRSFKDKQIALRNHLIHLKKMK</sequence>
<dbReference type="GO" id="GO:0005730">
    <property type="term" value="C:nucleolus"/>
    <property type="evidence" value="ECO:0007669"/>
    <property type="project" value="UniProtKB-SubCell"/>
</dbReference>
<dbReference type="AlphaFoldDB" id="A0AAW1LBG2"/>
<dbReference type="GO" id="GO:0042273">
    <property type="term" value="P:ribosomal large subunit biogenesis"/>
    <property type="evidence" value="ECO:0007669"/>
    <property type="project" value="UniProtKB-UniRule"/>
</dbReference>
<dbReference type="InterPro" id="IPR048292">
    <property type="entry name" value="SDA1_C"/>
</dbReference>
<keyword evidence="1" id="KW-0539">Nucleus</keyword>
<feature type="domain" description="SDA1 C-terminal" evidence="3">
    <location>
        <begin position="182"/>
        <end position="227"/>
    </location>
</feature>
<reference evidence="4 5" key="1">
    <citation type="journal article" date="2024" name="BMC Genomics">
        <title>De novo assembly and annotation of Popillia japonica's genome with initial clues to its potential as an invasive pest.</title>
        <authorList>
            <person name="Cucini C."/>
            <person name="Boschi S."/>
            <person name="Funari R."/>
            <person name="Cardaioli E."/>
            <person name="Iannotti N."/>
            <person name="Marturano G."/>
            <person name="Paoli F."/>
            <person name="Bruttini M."/>
            <person name="Carapelli A."/>
            <person name="Frati F."/>
            <person name="Nardi F."/>
        </authorList>
    </citation>
    <scope>NUCLEOTIDE SEQUENCE [LARGE SCALE GENOMIC DNA]</scope>
    <source>
        <strain evidence="4">DMR45628</strain>
    </source>
</reference>
<evidence type="ECO:0000256" key="1">
    <source>
        <dbReference type="RuleBase" id="RU365057"/>
    </source>
</evidence>
<dbReference type="InterPro" id="IPR027312">
    <property type="entry name" value="Sda1"/>
</dbReference>
<dbReference type="GO" id="GO:0000055">
    <property type="term" value="P:ribosomal large subunit export from nucleus"/>
    <property type="evidence" value="ECO:0007669"/>
    <property type="project" value="UniProtKB-UniRule"/>
</dbReference>
<dbReference type="GO" id="GO:0015031">
    <property type="term" value="P:protein transport"/>
    <property type="evidence" value="ECO:0007669"/>
    <property type="project" value="UniProtKB-KW"/>
</dbReference>
<keyword evidence="1" id="KW-0653">Protein transport</keyword>
<accession>A0AAW1LBG2</accession>
<keyword evidence="5" id="KW-1185">Reference proteome</keyword>
<comment type="similarity">
    <text evidence="1">Belongs to the SDA1 family.</text>
</comment>
<name>A0AAW1LBG2_POPJA</name>
<evidence type="ECO:0000256" key="2">
    <source>
        <dbReference type="SAM" id="MobiDB-lite"/>
    </source>
</evidence>
<comment type="subcellular location">
    <subcellularLocation>
        <location evidence="1">Nucleus</location>
        <location evidence="1">Nucleolus</location>
    </subcellularLocation>
</comment>
<comment type="caution">
    <text evidence="4">The sequence shown here is derived from an EMBL/GenBank/DDBJ whole genome shotgun (WGS) entry which is preliminary data.</text>
</comment>
<comment type="function">
    <text evidence="1">Required for 60S pre-ribosomal subunits export to the cytoplasm.</text>
</comment>
<proteinExistence type="inferred from homology"/>
<organism evidence="4 5">
    <name type="scientific">Popillia japonica</name>
    <name type="common">Japanese beetle</name>
    <dbReference type="NCBI Taxonomy" id="7064"/>
    <lineage>
        <taxon>Eukaryota</taxon>
        <taxon>Metazoa</taxon>
        <taxon>Ecdysozoa</taxon>
        <taxon>Arthropoda</taxon>
        <taxon>Hexapoda</taxon>
        <taxon>Insecta</taxon>
        <taxon>Pterygota</taxon>
        <taxon>Neoptera</taxon>
        <taxon>Endopterygota</taxon>
        <taxon>Coleoptera</taxon>
        <taxon>Polyphaga</taxon>
        <taxon>Scarabaeiformia</taxon>
        <taxon>Scarabaeidae</taxon>
        <taxon>Rutelinae</taxon>
        <taxon>Popillia</taxon>
    </lineage>
</organism>